<comment type="cofactor">
    <cofactor evidence="1">
        <name>pyridoxal 5'-phosphate</name>
        <dbReference type="ChEBI" id="CHEBI:597326"/>
    </cofactor>
</comment>
<dbReference type="InterPro" id="IPR036052">
    <property type="entry name" value="TrpB-like_PALP_sf"/>
</dbReference>
<feature type="region of interest" description="Disordered" evidence="4">
    <location>
        <begin position="323"/>
        <end position="366"/>
    </location>
</feature>
<accession>A0ABY3XT05</accession>
<evidence type="ECO:0000313" key="6">
    <source>
        <dbReference type="EMBL" id="UNS97621.1"/>
    </source>
</evidence>
<dbReference type="InterPro" id="IPR001926">
    <property type="entry name" value="TrpB-like_PALP"/>
</dbReference>
<dbReference type="EMBL" id="CP093846">
    <property type="protein sequence ID" value="UNS97621.1"/>
    <property type="molecule type" value="Genomic_DNA"/>
</dbReference>
<evidence type="ECO:0000259" key="5">
    <source>
        <dbReference type="Pfam" id="PF00291"/>
    </source>
</evidence>
<evidence type="ECO:0000256" key="1">
    <source>
        <dbReference type="ARBA" id="ARBA00001933"/>
    </source>
</evidence>
<keyword evidence="2" id="KW-0663">Pyridoxal phosphate</keyword>
<protein>
    <submittedName>
        <fullName evidence="6">Serine/threonine dehydratase</fullName>
    </submittedName>
</protein>
<dbReference type="PANTHER" id="PTHR48078:SF6">
    <property type="entry name" value="L-THREONINE DEHYDRATASE CATABOLIC TDCB"/>
    <property type="match status" value="1"/>
</dbReference>
<dbReference type="Proteomes" id="UP001202244">
    <property type="component" value="Chromosome"/>
</dbReference>
<evidence type="ECO:0000256" key="4">
    <source>
        <dbReference type="SAM" id="MobiDB-lite"/>
    </source>
</evidence>
<organism evidence="6 7">
    <name type="scientific">Streptomyces tubbatahanensis</name>
    <dbReference type="NCBI Taxonomy" id="2923272"/>
    <lineage>
        <taxon>Bacteria</taxon>
        <taxon>Bacillati</taxon>
        <taxon>Actinomycetota</taxon>
        <taxon>Actinomycetes</taxon>
        <taxon>Kitasatosporales</taxon>
        <taxon>Streptomycetaceae</taxon>
        <taxon>Streptomyces</taxon>
    </lineage>
</organism>
<keyword evidence="7" id="KW-1185">Reference proteome</keyword>
<dbReference type="Gene3D" id="3.40.50.1100">
    <property type="match status" value="2"/>
</dbReference>
<sequence length="366" mass="37213">MHHLSYGDVKTAADRVADRVRPVAVARADAGSPGAGPDTGGAELYFALEFMQHTGSFKARGALNFLLAHREQGELPDAGVTLASGGNAGLACAWAARGLGVPATVFLPETAPRAKVERLRAYGADVRLAGAEYAEAAAACEAFAADTGALPSHAYDHPLIAAGAGTMVEEIRAQVPLIDTVVVAVGGGGLFAGVAAAAQHHGIRVVAVEPERCRALNAALEAGRVVDVEVDSVAADSLGARRATPMALAAAGHRYVRSVLVGDDAVVAARHGLWEHYRLAVENAAGTAVAGVAGVAGCGNAHAPYVPAAGERVAVVLCGSNADPAELTRDAGPSRETELPRDGEPSQEAEPSPDAEPSRDGADSQR</sequence>
<evidence type="ECO:0000256" key="2">
    <source>
        <dbReference type="ARBA" id="ARBA00022898"/>
    </source>
</evidence>
<dbReference type="RefSeq" id="WP_242751749.1">
    <property type="nucleotide sequence ID" value="NZ_CP093846.1"/>
</dbReference>
<keyword evidence="3" id="KW-0456">Lyase</keyword>
<dbReference type="Pfam" id="PF00291">
    <property type="entry name" value="PALP"/>
    <property type="match status" value="1"/>
</dbReference>
<reference evidence="6 7" key="1">
    <citation type="journal article" date="2023" name="Microbiol. Spectr.">
        <title>Synergy between Genome Mining, Metabolomics, and Bioinformatics Uncovers Antibacterial Chlorinated Carbazole Alkaloids and Their Biosynthetic Gene Cluster from Streptomyces tubbatahanensis sp. nov., a Novel Actinomycete Isolated from Sulu Sea, Philippines.</title>
        <authorList>
            <person name="Tenebro C.P."/>
            <person name="Trono D.J.V.L."/>
            <person name="Balida L.A.P."/>
            <person name="Bayog L.K.A."/>
            <person name="Bruna J.R."/>
            <person name="Sabido E.M."/>
            <person name="Caspe D.P.C."/>
            <person name="de Los Santos E.L.C."/>
            <person name="Saludes J.P."/>
            <person name="Dalisay D.S."/>
        </authorList>
    </citation>
    <scope>NUCLEOTIDE SEQUENCE [LARGE SCALE GENOMIC DNA]</scope>
    <source>
        <strain evidence="6 7">DSD3025</strain>
    </source>
</reference>
<evidence type="ECO:0000313" key="7">
    <source>
        <dbReference type="Proteomes" id="UP001202244"/>
    </source>
</evidence>
<dbReference type="InterPro" id="IPR000634">
    <property type="entry name" value="Ser/Thr_deHydtase_PyrdxlP-BS"/>
</dbReference>
<name>A0ABY3XT05_9ACTN</name>
<dbReference type="InterPro" id="IPR050147">
    <property type="entry name" value="Ser/Thr_Dehydratase"/>
</dbReference>
<gene>
    <name evidence="6" type="ORF">MMF93_14845</name>
</gene>
<dbReference type="PANTHER" id="PTHR48078">
    <property type="entry name" value="THREONINE DEHYDRATASE, MITOCHONDRIAL-RELATED"/>
    <property type="match status" value="1"/>
</dbReference>
<feature type="domain" description="Tryptophan synthase beta chain-like PALP" evidence="5">
    <location>
        <begin position="37"/>
        <end position="319"/>
    </location>
</feature>
<proteinExistence type="predicted"/>
<evidence type="ECO:0000256" key="3">
    <source>
        <dbReference type="ARBA" id="ARBA00023239"/>
    </source>
</evidence>
<dbReference type="NCBIfam" id="NF006094">
    <property type="entry name" value="PRK08246.1"/>
    <property type="match status" value="1"/>
</dbReference>
<feature type="compositionally biased region" description="Basic and acidic residues" evidence="4">
    <location>
        <begin position="326"/>
        <end position="344"/>
    </location>
</feature>
<dbReference type="SUPFAM" id="SSF53686">
    <property type="entry name" value="Tryptophan synthase beta subunit-like PLP-dependent enzymes"/>
    <property type="match status" value="1"/>
</dbReference>
<dbReference type="PROSITE" id="PS00165">
    <property type="entry name" value="DEHYDRATASE_SER_THR"/>
    <property type="match status" value="1"/>
</dbReference>
<feature type="compositionally biased region" description="Basic and acidic residues" evidence="4">
    <location>
        <begin position="356"/>
        <end position="366"/>
    </location>
</feature>